<dbReference type="PANTHER" id="PTHR10098">
    <property type="entry name" value="RAPSYN-RELATED"/>
    <property type="match status" value="1"/>
</dbReference>
<dbReference type="InterPro" id="IPR019734">
    <property type="entry name" value="TPR_rpt"/>
</dbReference>
<dbReference type="EMBL" id="JAZDRO010000001">
    <property type="protein sequence ID" value="MEE2565291.1"/>
    <property type="molecule type" value="Genomic_DNA"/>
</dbReference>
<sequence>MAGPTFANRLTALTPDWLRRRWGAAAASAAVLAATLGFFADIQGLIFGSTMSAAEAEMLADRVAIRMDTGAASGDELADALHVIARDGSRRERDALEMLDAGNGQEALDRLDAEASRLLRRHPELAAQRFVHLGVIAEGVDSGRAIDFYRRALDTDPALLRALNRLGDAYARTGLPDAAGNVHTEALNRARETGNIREEIAALAGLASLDSNTGRYDQADARYQEALELADSVGDLRLSANMLGNRGYVAQGRGESEAARRFYTRALSLFESADDPVGAALARNNLANFERESGEFDTAADNYRIALAALESAGRRPLGALVLQNLGSTAEDRGDFDQAARFYRRALERAREYDYVRFIQSSARRLAWVEMQRRNAAEAIVLGEEALQAAERMGDDAAEADARVLLIGANGETGHHVAARSHAMRAFELFDAVDAPPDTRGYVHSALGLMAWRDGDAAETLDQSRLARAAYAEAGLAGETAEQDRRLATLAVERGEIDTACAHLANARELYQRSGNSDSLAGVETRRAELGCTPPG</sequence>
<feature type="transmembrane region" description="Helical" evidence="2">
    <location>
        <begin position="21"/>
        <end position="40"/>
    </location>
</feature>
<dbReference type="SMART" id="SM00028">
    <property type="entry name" value="TPR"/>
    <property type="match status" value="6"/>
</dbReference>
<dbReference type="PANTHER" id="PTHR10098:SF108">
    <property type="entry name" value="TETRATRICOPEPTIDE REPEAT PROTEIN 28"/>
    <property type="match status" value="1"/>
</dbReference>
<comment type="caution">
    <text evidence="3">The sequence shown here is derived from an EMBL/GenBank/DDBJ whole genome shotgun (WGS) entry which is preliminary data.</text>
</comment>
<feature type="repeat" description="TPR" evidence="1">
    <location>
        <begin position="320"/>
        <end position="353"/>
    </location>
</feature>
<dbReference type="Gene3D" id="1.25.40.10">
    <property type="entry name" value="Tetratricopeptide repeat domain"/>
    <property type="match status" value="3"/>
</dbReference>
<dbReference type="InterPro" id="IPR011990">
    <property type="entry name" value="TPR-like_helical_dom_sf"/>
</dbReference>
<gene>
    <name evidence="3" type="ORF">V0U35_01260</name>
</gene>
<proteinExistence type="predicted"/>
<name>A0ABU7LUY1_9PROT</name>
<accession>A0ABU7LUY1</accession>
<organism evidence="3 4">
    <name type="scientific">Hyphobacterium marinum</name>
    <dbReference type="NCBI Taxonomy" id="3116574"/>
    <lineage>
        <taxon>Bacteria</taxon>
        <taxon>Pseudomonadati</taxon>
        <taxon>Pseudomonadota</taxon>
        <taxon>Alphaproteobacteria</taxon>
        <taxon>Maricaulales</taxon>
        <taxon>Maricaulaceae</taxon>
        <taxon>Hyphobacterium</taxon>
    </lineage>
</organism>
<dbReference type="SUPFAM" id="SSF48452">
    <property type="entry name" value="TPR-like"/>
    <property type="match status" value="2"/>
</dbReference>
<keyword evidence="4" id="KW-1185">Reference proteome</keyword>
<evidence type="ECO:0000256" key="2">
    <source>
        <dbReference type="SAM" id="Phobius"/>
    </source>
</evidence>
<dbReference type="Proteomes" id="UP001310692">
    <property type="component" value="Unassembled WGS sequence"/>
</dbReference>
<keyword evidence="1" id="KW-0802">TPR repeat</keyword>
<dbReference type="Pfam" id="PF13424">
    <property type="entry name" value="TPR_12"/>
    <property type="match status" value="2"/>
</dbReference>
<evidence type="ECO:0000313" key="3">
    <source>
        <dbReference type="EMBL" id="MEE2565291.1"/>
    </source>
</evidence>
<keyword evidence="2" id="KW-0812">Transmembrane</keyword>
<evidence type="ECO:0000313" key="4">
    <source>
        <dbReference type="Proteomes" id="UP001310692"/>
    </source>
</evidence>
<keyword evidence="2" id="KW-0472">Membrane</keyword>
<dbReference type="RefSeq" id="WP_330194829.1">
    <property type="nucleotide sequence ID" value="NZ_JAZDRO010000001.1"/>
</dbReference>
<protein>
    <submittedName>
        <fullName evidence="3">Tetratricopeptide repeat protein</fullName>
    </submittedName>
</protein>
<keyword evidence="2" id="KW-1133">Transmembrane helix</keyword>
<dbReference type="PROSITE" id="PS50005">
    <property type="entry name" value="TPR"/>
    <property type="match status" value="1"/>
</dbReference>
<evidence type="ECO:0000256" key="1">
    <source>
        <dbReference type="PROSITE-ProRule" id="PRU00339"/>
    </source>
</evidence>
<reference evidence="3 4" key="1">
    <citation type="submission" date="2024-01" db="EMBL/GenBank/DDBJ databases">
        <title>Hyphobacterium bacterium isolated from marine sediment.</title>
        <authorList>
            <person name="Zhao S."/>
        </authorList>
    </citation>
    <scope>NUCLEOTIDE SEQUENCE [LARGE SCALE GENOMIC DNA]</scope>
    <source>
        <strain evidence="3 4">Y60-23</strain>
    </source>
</reference>